<dbReference type="SUPFAM" id="SSF47661">
    <property type="entry name" value="t-snare proteins"/>
    <property type="match status" value="1"/>
</dbReference>
<evidence type="ECO:0000313" key="29">
    <source>
        <dbReference type="Ensembl" id="ENSLOCP00000006491.1"/>
    </source>
</evidence>
<dbReference type="GO" id="GO:0006887">
    <property type="term" value="P:exocytosis"/>
    <property type="evidence" value="ECO:0000318"/>
    <property type="project" value="GO_Central"/>
</dbReference>
<evidence type="ECO:0000256" key="16">
    <source>
        <dbReference type="ARBA" id="ARBA00023054"/>
    </source>
</evidence>
<proteinExistence type="inferred from homology"/>
<evidence type="ECO:0000256" key="2">
    <source>
        <dbReference type="ARBA" id="ARBA00004457"/>
    </source>
</evidence>
<dbReference type="GO" id="GO:0000421">
    <property type="term" value="C:autophagosome membrane"/>
    <property type="evidence" value="ECO:0000318"/>
    <property type="project" value="GO_Central"/>
</dbReference>
<keyword evidence="15" id="KW-0072">Autophagy</keyword>
<evidence type="ECO:0000256" key="14">
    <source>
        <dbReference type="ARBA" id="ARBA00022990"/>
    </source>
</evidence>
<dbReference type="GO" id="GO:0005829">
    <property type="term" value="C:cytosol"/>
    <property type="evidence" value="ECO:0007669"/>
    <property type="project" value="UniProtKB-SubCell"/>
</dbReference>
<dbReference type="PANTHER" id="PTHR19957:SF139">
    <property type="entry name" value="SYNTAXIN-17"/>
    <property type="match status" value="1"/>
</dbReference>
<dbReference type="GO" id="GO:0048278">
    <property type="term" value="P:vesicle docking"/>
    <property type="evidence" value="ECO:0000318"/>
    <property type="project" value="GO_Central"/>
</dbReference>
<dbReference type="GO" id="GO:0006886">
    <property type="term" value="P:intracellular protein transport"/>
    <property type="evidence" value="ECO:0000318"/>
    <property type="project" value="GO_Central"/>
</dbReference>
<feature type="transmembrane region" description="Helical" evidence="27">
    <location>
        <begin position="266"/>
        <end position="286"/>
    </location>
</feature>
<comment type="function">
    <text evidence="21">SNAREs, soluble N-ethylmaleimide-sensitive factor-attachment protein receptors, are essential proteins for fusion of cellular membranes. SNAREs localized on opposing membranes assemble to form a trans-SNARE complex, an extended, parallel four alpha-helical bundle that drives membrane fusion. STX17 is a SNARE of the autophagosome involved in autophagy through the direct control of autophagosome membrane fusion with the lysosome membrane. May also play a role in the early secretory pathway where it may maintain the architecture of the endoplasmic reticulum-Golgi intermediate compartment/ERGIC and Golgi and/or regulate transport between the endoplasmic reticulum, the ERGIC and the Golgi.</text>
</comment>
<dbReference type="GO" id="GO:0120281">
    <property type="term" value="C:autolysosome membrane"/>
    <property type="evidence" value="ECO:0007669"/>
    <property type="project" value="UniProtKB-SubCell"/>
</dbReference>
<evidence type="ECO:0000256" key="10">
    <source>
        <dbReference type="ARBA" id="ARBA00022692"/>
    </source>
</evidence>
<evidence type="ECO:0000256" key="8">
    <source>
        <dbReference type="ARBA" id="ARBA00022490"/>
    </source>
</evidence>
<dbReference type="HOGENOM" id="CLU_058244_1_0_1"/>
<dbReference type="GO" id="GO:0005484">
    <property type="term" value="F:SNAP receptor activity"/>
    <property type="evidence" value="ECO:0000318"/>
    <property type="project" value="GO_Central"/>
</dbReference>
<dbReference type="STRING" id="7918.ENSLOCP00000006491"/>
<dbReference type="GO" id="GO:0031201">
    <property type="term" value="C:SNARE complex"/>
    <property type="evidence" value="ECO:0000318"/>
    <property type="project" value="GO_Central"/>
</dbReference>
<dbReference type="OMA" id="YPVMGAL"/>
<keyword evidence="7" id="KW-0813">Transport</keyword>
<keyword evidence="17" id="KW-0496">Mitochondrion</keyword>
<keyword evidence="19" id="KW-0458">Lysosome</keyword>
<feature type="transmembrane region" description="Helical" evidence="27">
    <location>
        <begin position="240"/>
        <end position="260"/>
    </location>
</feature>
<dbReference type="FunCoup" id="W5MDN2">
    <property type="interactions" value="744"/>
</dbReference>
<evidence type="ECO:0000256" key="4">
    <source>
        <dbReference type="ARBA" id="ARBA00004542"/>
    </source>
</evidence>
<evidence type="ECO:0000256" key="20">
    <source>
        <dbReference type="ARBA" id="ARBA00023329"/>
    </source>
</evidence>
<sequence>RLGWEGSRRGSMADEAGSLPLRRLEVPIHKFIKVAIPTDLERLRKHQINIEKYQRCQQWDRLHQEHINASRTVQQLRANIREMEKLCARVRSEDTRALDRLVRPTREQASVAAGDFLRLHSETAAPTGVQPTGPESPPAPSLSRSLTALGSFSGGEESSIPLQTQTQLPLPEIPRDQNAAESWETLEEDLLELNGLVNEFAELVHSQQEKIDSIEDHVNTAAANVQEGSRSLGQAARYKMAMLPVAGAVIGGVVGGPLGLLAGFKVAGVAAAVSGGLLGYAGGNLLQKSRRAKVDTQLQQLSTSCPELCKQEDKKKQCYSNTFPVPVLI</sequence>
<dbReference type="GO" id="GO:0033116">
    <property type="term" value="C:endoplasmic reticulum-Golgi intermediate compartment membrane"/>
    <property type="evidence" value="ECO:0007669"/>
    <property type="project" value="UniProtKB-SubCell"/>
</dbReference>
<evidence type="ECO:0000256" key="5">
    <source>
        <dbReference type="ARBA" id="ARBA00004557"/>
    </source>
</evidence>
<evidence type="ECO:0000256" key="6">
    <source>
        <dbReference type="ARBA" id="ARBA00009063"/>
    </source>
</evidence>
<dbReference type="GO" id="GO:0005886">
    <property type="term" value="C:plasma membrane"/>
    <property type="evidence" value="ECO:0000318"/>
    <property type="project" value="GO_Central"/>
</dbReference>
<evidence type="ECO:0000256" key="3">
    <source>
        <dbReference type="ARBA" id="ARBA00004514"/>
    </source>
</evidence>
<accession>W5MDN2</accession>
<dbReference type="EMBL" id="AHAT01022081">
    <property type="status" value="NOT_ANNOTATED_CDS"/>
    <property type="molecule type" value="Genomic_DNA"/>
</dbReference>
<name>W5MDN2_LEPOC</name>
<dbReference type="Pfam" id="PF26585">
    <property type="entry name" value="STX17_N"/>
    <property type="match status" value="1"/>
</dbReference>
<protein>
    <recommendedName>
        <fullName evidence="23">Syntaxin-17</fullName>
    </recommendedName>
</protein>
<dbReference type="PANTHER" id="PTHR19957">
    <property type="entry name" value="SYNTAXIN"/>
    <property type="match status" value="1"/>
</dbReference>
<comment type="similarity">
    <text evidence="6">Belongs to the syntaxin family.</text>
</comment>
<dbReference type="GeneTree" id="ENSGT01000000214440"/>
<dbReference type="eggNOG" id="KOG0811">
    <property type="taxonomic scope" value="Eukaryota"/>
</dbReference>
<evidence type="ECO:0000259" key="28">
    <source>
        <dbReference type="PROSITE" id="PS50192"/>
    </source>
</evidence>
<feature type="region of interest" description="Disordered" evidence="26">
    <location>
        <begin position="125"/>
        <end position="161"/>
    </location>
</feature>
<keyword evidence="10 27" id="KW-0812">Transmembrane</keyword>
<dbReference type="InterPro" id="IPR010989">
    <property type="entry name" value="SNARE"/>
</dbReference>
<evidence type="ECO:0000256" key="7">
    <source>
        <dbReference type="ARBA" id="ARBA00022448"/>
    </source>
</evidence>
<keyword evidence="16 25" id="KW-0175">Coiled coil</keyword>
<evidence type="ECO:0000256" key="1">
    <source>
        <dbReference type="ARBA" id="ARBA00004225"/>
    </source>
</evidence>
<dbReference type="GO" id="GO:0000149">
    <property type="term" value="F:SNARE binding"/>
    <property type="evidence" value="ECO:0000318"/>
    <property type="project" value="GO_Central"/>
</dbReference>
<keyword evidence="18 27" id="KW-0472">Membrane</keyword>
<dbReference type="GO" id="GO:0012505">
    <property type="term" value="C:endomembrane system"/>
    <property type="evidence" value="ECO:0000318"/>
    <property type="project" value="GO_Central"/>
</dbReference>
<comment type="subcellular location">
    <subcellularLocation>
        <location evidence="24">Autolysosome membrane</location>
        <topology evidence="24">Multi-pass membrane protein</topology>
    </subcellularLocation>
    <subcellularLocation>
        <location evidence="3">Cytoplasm</location>
        <location evidence="3">Cytosol</location>
    </subcellularLocation>
    <subcellularLocation>
        <location evidence="5">Cytoplasmic vesicle</location>
        <location evidence="5">COPII-coated vesicle membrane</location>
        <topology evidence="5">Multi-pass membrane protein</topology>
    </subcellularLocation>
    <subcellularLocation>
        <location evidence="4">Cytoplasmic vesicle</location>
        <location evidence="4">Autophagosome membrane</location>
        <topology evidence="4">Multi-pass membrane protein</topology>
    </subcellularLocation>
    <subcellularLocation>
        <location evidence="2">Endoplasmic reticulum-Golgi intermediate compartment membrane</location>
        <topology evidence="2">Multi-pass membrane protein</topology>
    </subcellularLocation>
    <subcellularLocation>
        <location evidence="1">Mitochondrion membrane</location>
        <topology evidence="1">Multi-pass membrane protein</topology>
    </subcellularLocation>
    <subcellularLocation>
        <location evidence="22">Smooth endoplasmic reticulum membrane</location>
        <topology evidence="22">Multi-pass membrane protein</topology>
    </subcellularLocation>
</comment>
<evidence type="ECO:0000256" key="15">
    <source>
        <dbReference type="ARBA" id="ARBA00023006"/>
    </source>
</evidence>
<dbReference type="Gene3D" id="1.20.5.110">
    <property type="match status" value="1"/>
</dbReference>
<dbReference type="GO" id="GO:0031966">
    <property type="term" value="C:mitochondrial membrane"/>
    <property type="evidence" value="ECO:0007669"/>
    <property type="project" value="UniProtKB-SubCell"/>
</dbReference>
<keyword evidence="9" id="KW-0597">Phosphoprotein</keyword>
<evidence type="ECO:0000256" key="24">
    <source>
        <dbReference type="ARBA" id="ARBA00093444"/>
    </source>
</evidence>
<dbReference type="GO" id="GO:0030868">
    <property type="term" value="C:smooth endoplasmic reticulum membrane"/>
    <property type="evidence" value="ECO:0007669"/>
    <property type="project" value="UniProtKB-SubCell"/>
</dbReference>
<dbReference type="Ensembl" id="ENSLOCT00000006499.1">
    <property type="protein sequence ID" value="ENSLOCP00000006491.1"/>
    <property type="gene ID" value="ENSLOCG00000005385.1"/>
</dbReference>
<evidence type="ECO:0000256" key="19">
    <source>
        <dbReference type="ARBA" id="ARBA00023228"/>
    </source>
</evidence>
<evidence type="ECO:0000256" key="22">
    <source>
        <dbReference type="ARBA" id="ARBA00060365"/>
    </source>
</evidence>
<evidence type="ECO:0000256" key="13">
    <source>
        <dbReference type="ARBA" id="ARBA00022989"/>
    </source>
</evidence>
<dbReference type="InParanoid" id="W5MDN2"/>
<dbReference type="GO" id="GO:0006914">
    <property type="term" value="P:autophagy"/>
    <property type="evidence" value="ECO:0007669"/>
    <property type="project" value="UniProtKB-KW"/>
</dbReference>
<evidence type="ECO:0000256" key="27">
    <source>
        <dbReference type="SAM" id="Phobius"/>
    </source>
</evidence>
<dbReference type="AlphaFoldDB" id="W5MDN2"/>
<dbReference type="PROSITE" id="PS00914">
    <property type="entry name" value="SYNTAXIN"/>
    <property type="match status" value="1"/>
</dbReference>
<evidence type="ECO:0000256" key="17">
    <source>
        <dbReference type="ARBA" id="ARBA00023128"/>
    </source>
</evidence>
<dbReference type="InterPro" id="IPR000727">
    <property type="entry name" value="T_SNARE_dom"/>
</dbReference>
<evidence type="ECO:0000313" key="30">
    <source>
        <dbReference type="Proteomes" id="UP000018468"/>
    </source>
</evidence>
<keyword evidence="30" id="KW-1185">Reference proteome</keyword>
<dbReference type="InterPro" id="IPR059001">
    <property type="entry name" value="STX17_N"/>
</dbReference>
<keyword evidence="14" id="KW-0007">Acetylation</keyword>
<keyword evidence="20" id="KW-0968">Cytoplasmic vesicle</keyword>
<evidence type="ECO:0000256" key="18">
    <source>
        <dbReference type="ARBA" id="ARBA00023136"/>
    </source>
</evidence>
<keyword evidence="11" id="KW-0256">Endoplasmic reticulum</keyword>
<dbReference type="InterPro" id="IPR045242">
    <property type="entry name" value="Syntaxin"/>
</dbReference>
<keyword evidence="8" id="KW-0963">Cytoplasm</keyword>
<dbReference type="FunFam" id="1.20.5.110:FF:000046">
    <property type="entry name" value="syntaxin-17 isoform X1"/>
    <property type="match status" value="1"/>
</dbReference>
<evidence type="ECO:0000256" key="11">
    <source>
        <dbReference type="ARBA" id="ARBA00022824"/>
    </source>
</evidence>
<organism evidence="29 30">
    <name type="scientific">Lepisosteus oculatus</name>
    <name type="common">Spotted gar</name>
    <dbReference type="NCBI Taxonomy" id="7918"/>
    <lineage>
        <taxon>Eukaryota</taxon>
        <taxon>Metazoa</taxon>
        <taxon>Chordata</taxon>
        <taxon>Craniata</taxon>
        <taxon>Vertebrata</taxon>
        <taxon>Euteleostomi</taxon>
        <taxon>Actinopterygii</taxon>
        <taxon>Neopterygii</taxon>
        <taxon>Holostei</taxon>
        <taxon>Semionotiformes</taxon>
        <taxon>Lepisosteidae</taxon>
        <taxon>Lepisosteus</taxon>
    </lineage>
</organism>
<dbReference type="Bgee" id="ENSLOCG00000005385">
    <property type="expression patterns" value="Expressed in ovary and 13 other cell types or tissues"/>
</dbReference>
<reference evidence="29" key="2">
    <citation type="submission" date="2025-08" db="UniProtKB">
        <authorList>
            <consortium name="Ensembl"/>
        </authorList>
    </citation>
    <scope>IDENTIFICATION</scope>
</reference>
<dbReference type="Proteomes" id="UP000018468">
    <property type="component" value="Linkage group LG11"/>
</dbReference>
<feature type="domain" description="T-SNARE coiled-coil homology" evidence="28">
    <location>
        <begin position="173"/>
        <end position="235"/>
    </location>
</feature>
<evidence type="ECO:0000256" key="26">
    <source>
        <dbReference type="SAM" id="MobiDB-lite"/>
    </source>
</evidence>
<evidence type="ECO:0000256" key="23">
    <source>
        <dbReference type="ARBA" id="ARBA00069804"/>
    </source>
</evidence>
<reference evidence="29" key="3">
    <citation type="submission" date="2025-09" db="UniProtKB">
        <authorList>
            <consortium name="Ensembl"/>
        </authorList>
    </citation>
    <scope>IDENTIFICATION</scope>
</reference>
<evidence type="ECO:0000256" key="25">
    <source>
        <dbReference type="SAM" id="Coils"/>
    </source>
</evidence>
<dbReference type="PROSITE" id="PS50192">
    <property type="entry name" value="T_SNARE"/>
    <property type="match status" value="1"/>
</dbReference>
<keyword evidence="12" id="KW-0931">ER-Golgi transport</keyword>
<evidence type="ECO:0000256" key="9">
    <source>
        <dbReference type="ARBA" id="ARBA00022553"/>
    </source>
</evidence>
<dbReference type="GO" id="GO:0006906">
    <property type="term" value="P:vesicle fusion"/>
    <property type="evidence" value="ECO:0000318"/>
    <property type="project" value="GO_Central"/>
</dbReference>
<dbReference type="SMART" id="SM00397">
    <property type="entry name" value="t_SNARE"/>
    <property type="match status" value="1"/>
</dbReference>
<evidence type="ECO:0000256" key="12">
    <source>
        <dbReference type="ARBA" id="ARBA00022892"/>
    </source>
</evidence>
<reference evidence="30" key="1">
    <citation type="submission" date="2011-12" db="EMBL/GenBank/DDBJ databases">
        <title>The Draft Genome of Lepisosteus oculatus.</title>
        <authorList>
            <consortium name="The Broad Institute Genome Assembly &amp; Analysis Group"/>
            <consortium name="Computational R&amp;D Group"/>
            <consortium name="and Sequencing Platform"/>
            <person name="Di Palma F."/>
            <person name="Alfoldi J."/>
            <person name="Johnson J."/>
            <person name="Berlin A."/>
            <person name="Gnerre S."/>
            <person name="Jaffe D."/>
            <person name="MacCallum I."/>
            <person name="Young S."/>
            <person name="Walker B.J."/>
            <person name="Lander E.S."/>
            <person name="Lindblad-Toh K."/>
        </authorList>
    </citation>
    <scope>NUCLEOTIDE SEQUENCE [LARGE SCALE GENOMIC DNA]</scope>
</reference>
<evidence type="ECO:0000256" key="21">
    <source>
        <dbReference type="ARBA" id="ARBA00055921"/>
    </source>
</evidence>
<dbReference type="GO" id="GO:0012507">
    <property type="term" value="C:ER to Golgi transport vesicle membrane"/>
    <property type="evidence" value="ECO:0007669"/>
    <property type="project" value="UniProtKB-SubCell"/>
</dbReference>
<keyword evidence="13 27" id="KW-1133">Transmembrane helix</keyword>
<feature type="coiled-coil region" evidence="25">
    <location>
        <begin position="66"/>
        <end position="93"/>
    </location>
</feature>
<dbReference type="InterPro" id="IPR006012">
    <property type="entry name" value="Syntaxin/epimorphin_CS"/>
</dbReference>